<proteinExistence type="predicted"/>
<reference evidence="1 2" key="1">
    <citation type="journal article" date="2002" name="Proc. Natl. Acad. Sci. U.S.A.">
        <title>The complete genome sequence of Chlorobium tepidum TLS, a photosynthetic, anaerobic, green-sulfur bacterium.</title>
        <authorList>
            <person name="Eisen J.A."/>
            <person name="Nelson K.E."/>
            <person name="Paulsen I.T."/>
            <person name="Heidelberg J.F."/>
            <person name="Wu M."/>
            <person name="Dodson R.J."/>
            <person name="Deboy R."/>
            <person name="Gwinn M.L."/>
            <person name="Nelson W.C."/>
            <person name="Haft D.H."/>
            <person name="Hickey E.K."/>
            <person name="Peterson J.D."/>
            <person name="Durkin A.S."/>
            <person name="Kolonay J.L."/>
            <person name="Yang F."/>
            <person name="Holt I."/>
            <person name="Umayam L.A."/>
            <person name="Mason T."/>
            <person name="Brenner M."/>
            <person name="Shea T.P."/>
            <person name="Parksey D."/>
            <person name="Nierman W.C."/>
            <person name="Feldblyum T.V."/>
            <person name="Hansen C.L."/>
            <person name="Craven M.B."/>
            <person name="Radune D."/>
            <person name="Vamathevan J."/>
            <person name="Khouri H."/>
            <person name="White O."/>
            <person name="Gruber T.M."/>
            <person name="Ketchum K.A."/>
            <person name="Venter J.C."/>
            <person name="Tettelin H."/>
            <person name="Bryant D.A."/>
            <person name="Fraser C.M."/>
        </authorList>
    </citation>
    <scope>NUCLEOTIDE SEQUENCE [LARGE SCALE GENOMIC DNA]</scope>
    <source>
        <strain evidence="2">ATCC 49652 / DSM 12025 / NBRC 103806 / TLS</strain>
    </source>
</reference>
<protein>
    <submittedName>
        <fullName evidence="1">Uncharacterized protein</fullName>
    </submittedName>
</protein>
<dbReference type="KEGG" id="cte:CT1952"/>
<dbReference type="HOGENOM" id="CLU_3306932_0_0_10"/>
<dbReference type="EMBL" id="AE006470">
    <property type="protein sequence ID" value="AAM73171.1"/>
    <property type="molecule type" value="Genomic_DNA"/>
</dbReference>
<dbReference type="Proteomes" id="UP000001007">
    <property type="component" value="Chromosome"/>
</dbReference>
<name>Q8KB42_CHLTE</name>
<evidence type="ECO:0000313" key="2">
    <source>
        <dbReference type="Proteomes" id="UP000001007"/>
    </source>
</evidence>
<accession>Q8KB42</accession>
<dbReference type="EnsemblBacteria" id="AAM73171">
    <property type="protein sequence ID" value="AAM73171"/>
    <property type="gene ID" value="CT1952"/>
</dbReference>
<gene>
    <name evidence="1" type="ordered locus">CT1952</name>
</gene>
<dbReference type="AlphaFoldDB" id="Q8KB42"/>
<sequence length="39" mass="4481">MRQIMPLITIKALRNPQGFFFCEQTISKTTYFGVCVNSP</sequence>
<organism evidence="1 2">
    <name type="scientific">Chlorobaculum tepidum (strain ATCC 49652 / DSM 12025 / NBRC 103806 / TLS)</name>
    <name type="common">Chlorobium tepidum</name>
    <dbReference type="NCBI Taxonomy" id="194439"/>
    <lineage>
        <taxon>Bacteria</taxon>
        <taxon>Pseudomonadati</taxon>
        <taxon>Chlorobiota</taxon>
        <taxon>Chlorobiia</taxon>
        <taxon>Chlorobiales</taxon>
        <taxon>Chlorobiaceae</taxon>
        <taxon>Chlorobaculum</taxon>
    </lineage>
</organism>
<keyword evidence="2" id="KW-1185">Reference proteome</keyword>
<dbReference type="STRING" id="194439.CT1952"/>
<evidence type="ECO:0000313" key="1">
    <source>
        <dbReference type="EMBL" id="AAM73171.1"/>
    </source>
</evidence>